<dbReference type="Pfam" id="PF07715">
    <property type="entry name" value="Plug"/>
    <property type="match status" value="1"/>
</dbReference>
<keyword evidence="3 10" id="KW-1134">Transmembrane beta strand</keyword>
<keyword evidence="5 12" id="KW-0732">Signal</keyword>
<dbReference type="CDD" id="cd01347">
    <property type="entry name" value="ligand_gated_channel"/>
    <property type="match status" value="1"/>
</dbReference>
<comment type="caution">
    <text evidence="15">The sequence shown here is derived from an EMBL/GenBank/DDBJ whole genome shotgun (WGS) entry which is preliminary data.</text>
</comment>
<evidence type="ECO:0000256" key="4">
    <source>
        <dbReference type="ARBA" id="ARBA00022692"/>
    </source>
</evidence>
<evidence type="ECO:0000256" key="6">
    <source>
        <dbReference type="ARBA" id="ARBA00023077"/>
    </source>
</evidence>
<evidence type="ECO:0000256" key="3">
    <source>
        <dbReference type="ARBA" id="ARBA00022452"/>
    </source>
</evidence>
<dbReference type="PROSITE" id="PS52016">
    <property type="entry name" value="TONB_DEPENDENT_REC_3"/>
    <property type="match status" value="1"/>
</dbReference>
<keyword evidence="9 10" id="KW-0998">Cell outer membrane</keyword>
<keyword evidence="16" id="KW-1185">Reference proteome</keyword>
<comment type="similarity">
    <text evidence="10 11">Belongs to the TonB-dependent receptor family.</text>
</comment>
<dbReference type="SUPFAM" id="SSF56935">
    <property type="entry name" value="Porins"/>
    <property type="match status" value="1"/>
</dbReference>
<evidence type="ECO:0000259" key="13">
    <source>
        <dbReference type="Pfam" id="PF00593"/>
    </source>
</evidence>
<feature type="signal peptide" evidence="12">
    <location>
        <begin position="1"/>
        <end position="23"/>
    </location>
</feature>
<evidence type="ECO:0000313" key="15">
    <source>
        <dbReference type="EMBL" id="RXK15632.1"/>
    </source>
</evidence>
<protein>
    <submittedName>
        <fullName evidence="15">TonB-dependent receptor</fullName>
    </submittedName>
</protein>
<reference evidence="15 16" key="1">
    <citation type="submission" date="2017-09" db="EMBL/GenBank/DDBJ databases">
        <title>Genomics of the genus Arcobacter.</title>
        <authorList>
            <person name="Perez-Cataluna A."/>
            <person name="Figueras M.J."/>
            <person name="Salas-Masso N."/>
        </authorList>
    </citation>
    <scope>NUCLEOTIDE SEQUENCE [LARGE SCALE GENOMIC DNA]</scope>
    <source>
        <strain evidence="15 16">CECT 7386</strain>
    </source>
</reference>
<dbReference type="InterPro" id="IPR039426">
    <property type="entry name" value="TonB-dep_rcpt-like"/>
</dbReference>
<keyword evidence="4 10" id="KW-0812">Transmembrane</keyword>
<sequence>MKQKLPLSLVASFFLATTTYANYQISPITITGASKTEQTINNVTSNVEVITKEEIEERNFTTVSEALTSVSGISFTSNGSVGNTTSIFLRGMSSNRILVLVDGIRYQDPSNTSGASFENLMASDIERIEVIKGAYSGIYGSDASAGVINIITKNAKEGLNASINAEAGSYLTKKYGMTLSNKEEKYDFKISANRFLTKGFSSQIEEKKSEKDFERDGYQNTTVNLKTNYYLTSDDRVGFIYNYINSNVEYDDFNAPNAIQRAKSRTNLYSVFYTKKYKNHDIKVKYDLSKFKKSNLDATFGVNGYTGKTKILELTDTIFYNKKDFIIAGLSKEEYKVDYSQVSGSSNQDKNTNKAIFFSNTNSFDKLLLNQTLRRDSYSNFDDEVTGKVGFRYDFMEKLSLSSNYGTAYNAPNIIKILNPWGISNPNLKPEKSKGYDVTLNYKNLSLTYFNNKVEDLISWESNQYVNTSGVSRFKGIEAKYTNEIFQDTLLSLNYTHLSAKNENKEPLARRPKRQLGFSLDYYGFTKLHLNLNGSYVGTRYDKVNNSGEQTGRYTLFNSVINYELDKKTKIYLKLENLTDKFYQTIDGYATAGRSIYAGLKVDF</sequence>
<dbReference type="GO" id="GO:0044718">
    <property type="term" value="P:siderophore transmembrane transport"/>
    <property type="evidence" value="ECO:0007669"/>
    <property type="project" value="TreeGrafter"/>
</dbReference>
<dbReference type="Proteomes" id="UP000290092">
    <property type="component" value="Unassembled WGS sequence"/>
</dbReference>
<evidence type="ECO:0000259" key="14">
    <source>
        <dbReference type="Pfam" id="PF07715"/>
    </source>
</evidence>
<evidence type="ECO:0000256" key="8">
    <source>
        <dbReference type="ARBA" id="ARBA00023170"/>
    </source>
</evidence>
<feature type="domain" description="TonB-dependent receptor plug" evidence="14">
    <location>
        <begin position="41"/>
        <end position="147"/>
    </location>
</feature>
<dbReference type="GO" id="GO:0009279">
    <property type="term" value="C:cell outer membrane"/>
    <property type="evidence" value="ECO:0007669"/>
    <property type="project" value="UniProtKB-SubCell"/>
</dbReference>
<dbReference type="InterPro" id="IPR037066">
    <property type="entry name" value="Plug_dom_sf"/>
</dbReference>
<dbReference type="InterPro" id="IPR012910">
    <property type="entry name" value="Plug_dom"/>
</dbReference>
<organism evidence="15 16">
    <name type="scientific">Malaciobacter mytili LMG 24559</name>
    <dbReference type="NCBI Taxonomy" id="1032238"/>
    <lineage>
        <taxon>Bacteria</taxon>
        <taxon>Pseudomonadati</taxon>
        <taxon>Campylobacterota</taxon>
        <taxon>Epsilonproteobacteria</taxon>
        <taxon>Campylobacterales</taxon>
        <taxon>Arcobacteraceae</taxon>
        <taxon>Malaciobacter</taxon>
    </lineage>
</organism>
<name>A0AAX2AF64_9BACT</name>
<evidence type="ECO:0000256" key="12">
    <source>
        <dbReference type="SAM" id="SignalP"/>
    </source>
</evidence>
<keyword evidence="6 11" id="KW-0798">TonB box</keyword>
<keyword evidence="8 15" id="KW-0675">Receptor</keyword>
<dbReference type="Gene3D" id="2.40.170.20">
    <property type="entry name" value="TonB-dependent receptor, beta-barrel domain"/>
    <property type="match status" value="1"/>
</dbReference>
<evidence type="ECO:0000313" key="16">
    <source>
        <dbReference type="Proteomes" id="UP000290092"/>
    </source>
</evidence>
<keyword evidence="2 10" id="KW-0813">Transport</keyword>
<feature type="chain" id="PRO_5043365270" evidence="12">
    <location>
        <begin position="24"/>
        <end position="604"/>
    </location>
</feature>
<dbReference type="EMBL" id="NXID01000024">
    <property type="protein sequence ID" value="RXK15632.1"/>
    <property type="molecule type" value="Genomic_DNA"/>
</dbReference>
<evidence type="ECO:0000256" key="11">
    <source>
        <dbReference type="RuleBase" id="RU003357"/>
    </source>
</evidence>
<evidence type="ECO:0000256" key="2">
    <source>
        <dbReference type="ARBA" id="ARBA00022448"/>
    </source>
</evidence>
<dbReference type="AlphaFoldDB" id="A0AAX2AF64"/>
<feature type="domain" description="TonB-dependent receptor-like beta-barrel" evidence="13">
    <location>
        <begin position="212"/>
        <end position="578"/>
    </location>
</feature>
<dbReference type="GO" id="GO:0015344">
    <property type="term" value="F:siderophore uptake transmembrane transporter activity"/>
    <property type="evidence" value="ECO:0007669"/>
    <property type="project" value="TreeGrafter"/>
</dbReference>
<dbReference type="RefSeq" id="WP_114841975.1">
    <property type="nucleotide sequence ID" value="NZ_CP031219.1"/>
</dbReference>
<evidence type="ECO:0000256" key="9">
    <source>
        <dbReference type="ARBA" id="ARBA00023237"/>
    </source>
</evidence>
<evidence type="ECO:0000256" key="10">
    <source>
        <dbReference type="PROSITE-ProRule" id="PRU01360"/>
    </source>
</evidence>
<dbReference type="Gene3D" id="2.170.130.10">
    <property type="entry name" value="TonB-dependent receptor, plug domain"/>
    <property type="match status" value="1"/>
</dbReference>
<dbReference type="KEGG" id="amyt:AMYT_1548"/>
<evidence type="ECO:0000256" key="1">
    <source>
        <dbReference type="ARBA" id="ARBA00004571"/>
    </source>
</evidence>
<evidence type="ECO:0000256" key="7">
    <source>
        <dbReference type="ARBA" id="ARBA00023136"/>
    </source>
</evidence>
<accession>A0AAX2AF64</accession>
<dbReference type="PANTHER" id="PTHR30069:SF29">
    <property type="entry name" value="HEMOGLOBIN AND HEMOGLOBIN-HAPTOGLOBIN-BINDING PROTEIN 1-RELATED"/>
    <property type="match status" value="1"/>
</dbReference>
<gene>
    <name evidence="15" type="ORF">CP985_07685</name>
</gene>
<dbReference type="PANTHER" id="PTHR30069">
    <property type="entry name" value="TONB-DEPENDENT OUTER MEMBRANE RECEPTOR"/>
    <property type="match status" value="1"/>
</dbReference>
<keyword evidence="7 10" id="KW-0472">Membrane</keyword>
<comment type="subcellular location">
    <subcellularLocation>
        <location evidence="1 10">Cell outer membrane</location>
        <topology evidence="1 10">Multi-pass membrane protein</topology>
    </subcellularLocation>
</comment>
<proteinExistence type="inferred from homology"/>
<dbReference type="Pfam" id="PF00593">
    <property type="entry name" value="TonB_dep_Rec_b-barrel"/>
    <property type="match status" value="1"/>
</dbReference>
<dbReference type="InterPro" id="IPR036942">
    <property type="entry name" value="Beta-barrel_TonB_sf"/>
</dbReference>
<evidence type="ECO:0000256" key="5">
    <source>
        <dbReference type="ARBA" id="ARBA00022729"/>
    </source>
</evidence>
<dbReference type="InterPro" id="IPR000531">
    <property type="entry name" value="Beta-barrel_TonB"/>
</dbReference>